<keyword evidence="3" id="KW-0271">Exosome</keyword>
<comment type="caution">
    <text evidence="5">The sequence shown here is derived from an EMBL/GenBank/DDBJ whole genome shotgun (WGS) entry which is preliminary data.</text>
</comment>
<accession>R4XCS4</accession>
<evidence type="ECO:0000259" key="4">
    <source>
        <dbReference type="PROSITE" id="PS50126"/>
    </source>
</evidence>
<dbReference type="GO" id="GO:0005730">
    <property type="term" value="C:nucleolus"/>
    <property type="evidence" value="ECO:0007669"/>
    <property type="project" value="UniProtKB-SubCell"/>
</dbReference>
<keyword evidence="6" id="KW-1185">Reference proteome</keyword>
<evidence type="ECO:0000256" key="2">
    <source>
        <dbReference type="ARBA" id="ARBA00022490"/>
    </source>
</evidence>
<sequence length="198" mass="21565">MSPSTAFVCPGQDLGPSTSNFVAGPGTTVHNDRIRSSLVGQRQTRKEGDNTEISVVRNSSKLGEESIGQSLNLLPEVGNIVLARVTRINRLQANTQILVVGETALAEDFQGIVRIADVRATEKDKVRIHTSFRPGDIIRAEVISLGDQSSYFLSTAQNELGVLFAWNDVGEMMYPASWNTMQTESGSAEERKVAKPFV</sequence>
<dbReference type="PANTHER" id="PTHR12686:SF8">
    <property type="entry name" value="EXOSOME COMPLEX COMPONENT CSL4"/>
    <property type="match status" value="1"/>
</dbReference>
<evidence type="ECO:0000256" key="3">
    <source>
        <dbReference type="ARBA" id="ARBA00022835"/>
    </source>
</evidence>
<dbReference type="InterPro" id="IPR039771">
    <property type="entry name" value="Csl4"/>
</dbReference>
<protein>
    <recommendedName>
        <fullName evidence="4">S1 motif domain-containing protein</fullName>
    </recommendedName>
</protein>
<evidence type="ECO:0000256" key="1">
    <source>
        <dbReference type="ARBA" id="ARBA00004604"/>
    </source>
</evidence>
<dbReference type="Gene3D" id="2.40.50.140">
    <property type="entry name" value="Nucleic acid-binding proteins"/>
    <property type="match status" value="1"/>
</dbReference>
<dbReference type="InterPro" id="IPR003029">
    <property type="entry name" value="S1_domain"/>
</dbReference>
<dbReference type="CDD" id="cd05791">
    <property type="entry name" value="S1_CSL4"/>
    <property type="match status" value="1"/>
</dbReference>
<dbReference type="GO" id="GO:0005737">
    <property type="term" value="C:cytoplasm"/>
    <property type="evidence" value="ECO:0007669"/>
    <property type="project" value="TreeGrafter"/>
</dbReference>
<dbReference type="PROSITE" id="PS50126">
    <property type="entry name" value="S1"/>
    <property type="match status" value="1"/>
</dbReference>
<dbReference type="EMBL" id="CAHR02000025">
    <property type="protein sequence ID" value="CCG81115.1"/>
    <property type="molecule type" value="Genomic_DNA"/>
</dbReference>
<dbReference type="Pfam" id="PF14382">
    <property type="entry name" value="ECR1_N"/>
    <property type="match status" value="1"/>
</dbReference>
<name>R4XCS4_TAPDE</name>
<dbReference type="Proteomes" id="UP000013776">
    <property type="component" value="Unassembled WGS sequence"/>
</dbReference>
<dbReference type="OrthoDB" id="440760at2759"/>
<dbReference type="FunFam" id="2.40.50.140:FF:000198">
    <property type="entry name" value="Exosome complex component CSL4"/>
    <property type="match status" value="1"/>
</dbReference>
<dbReference type="GO" id="GO:0006396">
    <property type="term" value="P:RNA processing"/>
    <property type="evidence" value="ECO:0007669"/>
    <property type="project" value="InterPro"/>
</dbReference>
<dbReference type="STRING" id="1097556.R4XCS4"/>
<dbReference type="GO" id="GO:0000176">
    <property type="term" value="C:nuclear exosome (RNase complex)"/>
    <property type="evidence" value="ECO:0007669"/>
    <property type="project" value="TreeGrafter"/>
</dbReference>
<dbReference type="eggNOG" id="KOG3409">
    <property type="taxonomic scope" value="Eukaryota"/>
</dbReference>
<keyword evidence="2" id="KW-0963">Cytoplasm</keyword>
<feature type="domain" description="S1 motif" evidence="4">
    <location>
        <begin position="78"/>
        <end position="156"/>
    </location>
</feature>
<dbReference type="SUPFAM" id="SSF110324">
    <property type="entry name" value="Ribosomal L27 protein-like"/>
    <property type="match status" value="1"/>
</dbReference>
<dbReference type="InterPro" id="IPR019495">
    <property type="entry name" value="EXOSC1_C"/>
</dbReference>
<evidence type="ECO:0000313" key="6">
    <source>
        <dbReference type="Proteomes" id="UP000013776"/>
    </source>
</evidence>
<dbReference type="PANTHER" id="PTHR12686">
    <property type="entry name" value="3'-5' EXORIBONUCLEASE CSL4-RELATED"/>
    <property type="match status" value="1"/>
</dbReference>
<evidence type="ECO:0000313" key="5">
    <source>
        <dbReference type="EMBL" id="CCG81115.1"/>
    </source>
</evidence>
<dbReference type="VEuPathDB" id="FungiDB:TAPDE_000811"/>
<proteinExistence type="predicted"/>
<comment type="subcellular location">
    <subcellularLocation>
        <location evidence="1">Nucleus</location>
        <location evidence="1">Nucleolus</location>
    </subcellularLocation>
</comment>
<dbReference type="Pfam" id="PF10447">
    <property type="entry name" value="EXOSC1"/>
    <property type="match status" value="2"/>
</dbReference>
<organism evidence="5 6">
    <name type="scientific">Taphrina deformans (strain PYCC 5710 / ATCC 11124 / CBS 356.35 / IMI 108563 / JCM 9778 / NBRC 8474)</name>
    <name type="common">Peach leaf curl fungus</name>
    <name type="synonym">Lalaria deformans</name>
    <dbReference type="NCBI Taxonomy" id="1097556"/>
    <lineage>
        <taxon>Eukaryota</taxon>
        <taxon>Fungi</taxon>
        <taxon>Dikarya</taxon>
        <taxon>Ascomycota</taxon>
        <taxon>Taphrinomycotina</taxon>
        <taxon>Taphrinomycetes</taxon>
        <taxon>Taphrinales</taxon>
        <taxon>Taphrinaceae</taxon>
        <taxon>Taphrina</taxon>
    </lineage>
</organism>
<dbReference type="Gene3D" id="2.40.50.100">
    <property type="match status" value="1"/>
</dbReference>
<dbReference type="SUPFAM" id="SSF50249">
    <property type="entry name" value="Nucleic acid-binding proteins"/>
    <property type="match status" value="1"/>
</dbReference>
<gene>
    <name evidence="5" type="ORF">TAPDE_000811</name>
</gene>
<dbReference type="AlphaFoldDB" id="R4XCS4"/>
<dbReference type="GO" id="GO:0003723">
    <property type="term" value="F:RNA binding"/>
    <property type="evidence" value="ECO:0007669"/>
    <property type="project" value="InterPro"/>
</dbReference>
<dbReference type="InterPro" id="IPR025721">
    <property type="entry name" value="Exosome_cplx_N_dom"/>
</dbReference>
<reference evidence="5 6" key="1">
    <citation type="journal article" date="2013" name="MBio">
        <title>Genome sequencing of the plant pathogen Taphrina deformans, the causal agent of peach leaf curl.</title>
        <authorList>
            <person name="Cisse O.H."/>
            <person name="Almeida J.M.G.C.F."/>
            <person name="Fonseca A."/>
            <person name="Kumar A.A."/>
            <person name="Salojaervi J."/>
            <person name="Overmyer K."/>
            <person name="Hauser P.M."/>
            <person name="Pagni M."/>
        </authorList>
    </citation>
    <scope>NUCLEOTIDE SEQUENCE [LARGE SCALE GENOMIC DNA]</scope>
    <source>
        <strain evidence="6">PYCC 5710 / ATCC 11124 / CBS 356.35 / IMI 108563 / JCM 9778 / NBRC 8474</strain>
    </source>
</reference>
<dbReference type="InterPro" id="IPR012340">
    <property type="entry name" value="NA-bd_OB-fold"/>
</dbReference>